<dbReference type="EMBL" id="BTRK01000005">
    <property type="protein sequence ID" value="GMR52961.1"/>
    <property type="molecule type" value="Genomic_DNA"/>
</dbReference>
<protein>
    <submittedName>
        <fullName evidence="1">Uncharacterized protein</fullName>
    </submittedName>
</protein>
<evidence type="ECO:0000313" key="1">
    <source>
        <dbReference type="EMBL" id="GMR52961.1"/>
    </source>
</evidence>
<reference evidence="2" key="1">
    <citation type="submission" date="2022-10" db="EMBL/GenBank/DDBJ databases">
        <title>Genome assembly of Pristionchus species.</title>
        <authorList>
            <person name="Yoshida K."/>
            <person name="Sommer R.J."/>
        </authorList>
    </citation>
    <scope>NUCLEOTIDE SEQUENCE [LARGE SCALE GENOMIC DNA]</scope>
    <source>
        <strain evidence="2">RS5460</strain>
    </source>
</reference>
<gene>
    <name evidence="1" type="ORF">PMAYCL1PPCAC_23156</name>
</gene>
<dbReference type="Proteomes" id="UP001328107">
    <property type="component" value="Unassembled WGS sequence"/>
</dbReference>
<comment type="caution">
    <text evidence="1">The sequence shown here is derived from an EMBL/GenBank/DDBJ whole genome shotgun (WGS) entry which is preliminary data.</text>
</comment>
<evidence type="ECO:0000313" key="2">
    <source>
        <dbReference type="Proteomes" id="UP001328107"/>
    </source>
</evidence>
<sequence length="153" mass="18496">MELDASLAEKVDSNEIDKVYLSFDFHIVENVFKYLDCRNRSGMRLNKRLYGIEERMKKLLEDRERLRIHFCVRDCKSTDHICVNLRDWERGVRLTTEQAIYQIKRLLSIFKFETIMFLPFRDEHLNIIDYFHGLNVSRFELDDQTQGRRLTSL</sequence>
<keyword evidence="2" id="KW-1185">Reference proteome</keyword>
<feature type="non-terminal residue" evidence="1">
    <location>
        <position position="153"/>
    </location>
</feature>
<organism evidence="1 2">
    <name type="scientific">Pristionchus mayeri</name>
    <dbReference type="NCBI Taxonomy" id="1317129"/>
    <lineage>
        <taxon>Eukaryota</taxon>
        <taxon>Metazoa</taxon>
        <taxon>Ecdysozoa</taxon>
        <taxon>Nematoda</taxon>
        <taxon>Chromadorea</taxon>
        <taxon>Rhabditida</taxon>
        <taxon>Rhabditina</taxon>
        <taxon>Diplogasteromorpha</taxon>
        <taxon>Diplogasteroidea</taxon>
        <taxon>Neodiplogasteridae</taxon>
        <taxon>Pristionchus</taxon>
    </lineage>
</organism>
<accession>A0AAN5CYA4</accession>
<proteinExistence type="predicted"/>
<dbReference type="AlphaFoldDB" id="A0AAN5CYA4"/>
<name>A0AAN5CYA4_9BILA</name>